<evidence type="ECO:0000313" key="2">
    <source>
        <dbReference type="Proteomes" id="UP001499974"/>
    </source>
</evidence>
<dbReference type="PROSITE" id="PS51257">
    <property type="entry name" value="PROKAR_LIPOPROTEIN"/>
    <property type="match status" value="1"/>
</dbReference>
<comment type="caution">
    <text evidence="1">The sequence shown here is derived from an EMBL/GenBank/DDBJ whole genome shotgun (WGS) entry which is preliminary data.</text>
</comment>
<dbReference type="Proteomes" id="UP001499974">
    <property type="component" value="Unassembled WGS sequence"/>
</dbReference>
<accession>A0ABP8XDA8</accession>
<protein>
    <submittedName>
        <fullName evidence="1">Uncharacterized protein</fullName>
    </submittedName>
</protein>
<evidence type="ECO:0000313" key="1">
    <source>
        <dbReference type="EMBL" id="GAA4705800.1"/>
    </source>
</evidence>
<organism evidence="1 2">
    <name type="scientific">Nocardioides conyzicola</name>
    <dbReference type="NCBI Taxonomy" id="1651781"/>
    <lineage>
        <taxon>Bacteria</taxon>
        <taxon>Bacillati</taxon>
        <taxon>Actinomycetota</taxon>
        <taxon>Actinomycetes</taxon>
        <taxon>Propionibacteriales</taxon>
        <taxon>Nocardioidaceae</taxon>
        <taxon>Nocardioides</taxon>
    </lineage>
</organism>
<dbReference type="EMBL" id="BAABKM010000002">
    <property type="protein sequence ID" value="GAA4705800.1"/>
    <property type="molecule type" value="Genomic_DNA"/>
</dbReference>
<name>A0ABP8XDA8_9ACTN</name>
<proteinExistence type="predicted"/>
<reference evidence="2" key="1">
    <citation type="journal article" date="2019" name="Int. J. Syst. Evol. Microbiol.">
        <title>The Global Catalogue of Microorganisms (GCM) 10K type strain sequencing project: providing services to taxonomists for standard genome sequencing and annotation.</title>
        <authorList>
            <consortium name="The Broad Institute Genomics Platform"/>
            <consortium name="The Broad Institute Genome Sequencing Center for Infectious Disease"/>
            <person name="Wu L."/>
            <person name="Ma J."/>
        </authorList>
    </citation>
    <scope>NUCLEOTIDE SEQUENCE [LARGE SCALE GENOMIC DNA]</scope>
    <source>
        <strain evidence="2">JCM 18531</strain>
    </source>
</reference>
<gene>
    <name evidence="1" type="ORF">GCM10023349_24620</name>
</gene>
<keyword evidence="2" id="KW-1185">Reference proteome</keyword>
<sequence length="134" mass="14056">MTPMSKQRAEASSTHRGATLVCSLLALGLMSCGTSGQDDGESDDSTEMVAFCSVYTEPPEGGGLRAWGEALSRVAPPSEMTEAERNGLGVRAQWLVDGPSLSSLRESRSDVQAFDTFAEESCGDSAFSLVGEQG</sequence>